<protein>
    <submittedName>
        <fullName evidence="1">Uncharacterized protein</fullName>
    </submittedName>
</protein>
<dbReference type="EMBL" id="BMAW01128574">
    <property type="protein sequence ID" value="GFU26287.1"/>
    <property type="molecule type" value="Genomic_DNA"/>
</dbReference>
<evidence type="ECO:0000313" key="2">
    <source>
        <dbReference type="Proteomes" id="UP000887013"/>
    </source>
</evidence>
<dbReference type="AlphaFoldDB" id="A0A8X6QK09"/>
<reference evidence="1" key="1">
    <citation type="submission" date="2020-08" db="EMBL/GenBank/DDBJ databases">
        <title>Multicomponent nature underlies the extraordinary mechanical properties of spider dragline silk.</title>
        <authorList>
            <person name="Kono N."/>
            <person name="Nakamura H."/>
            <person name="Mori M."/>
            <person name="Yoshida Y."/>
            <person name="Ohtoshi R."/>
            <person name="Malay A.D."/>
            <person name="Moran D.A.P."/>
            <person name="Tomita M."/>
            <person name="Numata K."/>
            <person name="Arakawa K."/>
        </authorList>
    </citation>
    <scope>NUCLEOTIDE SEQUENCE</scope>
</reference>
<accession>A0A8X6QK09</accession>
<evidence type="ECO:0000313" key="1">
    <source>
        <dbReference type="EMBL" id="GFU26287.1"/>
    </source>
</evidence>
<proteinExistence type="predicted"/>
<sequence>MTEILLKSSHALEDAILVETILARNSGETLLGKRGGRTCLRCHKEQTLKFLDIEEAWEATRNWKGDISHQELLNYRRGTVRAKKLVQPQASPSFARVTKLLIAFQTKSNITEIIRFPIDLLSQSRQMPYPSSTLSHPNHPRPLRHTLYFPLLP</sequence>
<comment type="caution">
    <text evidence="1">The sequence shown here is derived from an EMBL/GenBank/DDBJ whole genome shotgun (WGS) entry which is preliminary data.</text>
</comment>
<gene>
    <name evidence="1" type="ORF">NPIL_197541</name>
</gene>
<organism evidence="1 2">
    <name type="scientific">Nephila pilipes</name>
    <name type="common">Giant wood spider</name>
    <name type="synonym">Nephila maculata</name>
    <dbReference type="NCBI Taxonomy" id="299642"/>
    <lineage>
        <taxon>Eukaryota</taxon>
        <taxon>Metazoa</taxon>
        <taxon>Ecdysozoa</taxon>
        <taxon>Arthropoda</taxon>
        <taxon>Chelicerata</taxon>
        <taxon>Arachnida</taxon>
        <taxon>Araneae</taxon>
        <taxon>Araneomorphae</taxon>
        <taxon>Entelegynae</taxon>
        <taxon>Araneoidea</taxon>
        <taxon>Nephilidae</taxon>
        <taxon>Nephila</taxon>
    </lineage>
</organism>
<keyword evidence="2" id="KW-1185">Reference proteome</keyword>
<dbReference type="Proteomes" id="UP000887013">
    <property type="component" value="Unassembled WGS sequence"/>
</dbReference>
<name>A0A8X6QK09_NEPPI</name>